<dbReference type="GeneID" id="10795438"/>
<keyword evidence="1" id="KW-0812">Transmembrane</keyword>
<keyword evidence="2" id="KW-0614">Plasmid</keyword>
<evidence type="ECO:0008006" key="4">
    <source>
        <dbReference type="Google" id="ProtNLM"/>
    </source>
</evidence>
<sequence length="231" mass="25046">MASWKRDFSRGLIVLAPILVIGYLCYVLYGFVDGFTPDLLVPEWFLETLIANEMVRARLTALLRVAVSGGLLLGLLYATGLVARTALGAVVERAIDTSANALPGVRVVYNASKTAAETAVNEQTELRQPVKLEAWDEIWMTAFKTGRSTADGQALYFVPTSPNVTSGFLVEADPDEVEQLDEPFERALGRVISGGFGNGSEVEQDEGVSIDVIDAVDQARSEASDKDDDRE</sequence>
<keyword evidence="1" id="KW-1133">Transmembrane helix</keyword>
<dbReference type="RefSeq" id="WP_013875898.1">
    <property type="nucleotide sequence ID" value="NC_015658.1"/>
</dbReference>
<dbReference type="AlphaFoldDB" id="F8DDR7"/>
<dbReference type="KEGG" id="hxa:Halxa_0580"/>
<dbReference type="OrthoDB" id="156682at2157"/>
<evidence type="ECO:0000313" key="2">
    <source>
        <dbReference type="EMBL" id="AEH39170.1"/>
    </source>
</evidence>
<dbReference type="HOGENOM" id="CLU_068050_3_0_2"/>
<proteinExistence type="predicted"/>
<keyword evidence="1" id="KW-0472">Membrane</keyword>
<keyword evidence="3" id="KW-1185">Reference proteome</keyword>
<reference evidence="3" key="1">
    <citation type="journal article" date="2012" name="Stand. Genomic Sci.">
        <title>Complete genome sequence of Halopiger xanaduensis type strain (SH-6(T)).</title>
        <authorList>
            <person name="Anderson I."/>
            <person name="Tindall B.J."/>
            <person name="Rohde M."/>
            <person name="Lucas S."/>
            <person name="Han J."/>
            <person name="Lapidus A."/>
            <person name="Cheng J.F."/>
            <person name="Goodwin L."/>
            <person name="Pitluck S."/>
            <person name="Peters L."/>
            <person name="Pati A."/>
            <person name="Mikhailova N."/>
            <person name="Pagani I."/>
            <person name="Teshima H."/>
            <person name="Han C."/>
            <person name="Tapia R."/>
            <person name="Land M."/>
            <person name="Woyke T."/>
            <person name="Klenk H.P."/>
            <person name="Kyrpides N."/>
            <person name="Ivanova N."/>
        </authorList>
    </citation>
    <scope>NUCLEOTIDE SEQUENCE [LARGE SCALE GENOMIC DNA]</scope>
    <source>
        <strain evidence="3">DSM 18323 / JCM 14033 / SH-6</strain>
        <plasmid evidence="3">Plasmid pHALXA01</plasmid>
    </source>
</reference>
<organism evidence="2 3">
    <name type="scientific">Halopiger xanaduensis (strain DSM 18323 / JCM 14033 / SH-6)</name>
    <dbReference type="NCBI Taxonomy" id="797210"/>
    <lineage>
        <taxon>Archaea</taxon>
        <taxon>Methanobacteriati</taxon>
        <taxon>Methanobacteriota</taxon>
        <taxon>Stenosarchaea group</taxon>
        <taxon>Halobacteria</taxon>
        <taxon>Halobacteriales</taxon>
        <taxon>Natrialbaceae</taxon>
        <taxon>Halopiger</taxon>
    </lineage>
</organism>
<accession>F8DDR7</accession>
<geneLocation type="plasmid" evidence="2 3">
    <name>pHALXA01</name>
</geneLocation>
<dbReference type="Proteomes" id="UP000006794">
    <property type="component" value="Plasmid pHALXA01"/>
</dbReference>
<evidence type="ECO:0000256" key="1">
    <source>
        <dbReference type="SAM" id="Phobius"/>
    </source>
</evidence>
<gene>
    <name evidence="2" type="ordered locus">Halxa_0580</name>
</gene>
<protein>
    <recommendedName>
        <fullName evidence="4">DUF502 domain-containing protein</fullName>
    </recommendedName>
</protein>
<dbReference type="Pfam" id="PF04367">
    <property type="entry name" value="DUF502"/>
    <property type="match status" value="1"/>
</dbReference>
<dbReference type="EMBL" id="CP002840">
    <property type="protein sequence ID" value="AEH39170.1"/>
    <property type="molecule type" value="Genomic_DNA"/>
</dbReference>
<dbReference type="InterPro" id="IPR007462">
    <property type="entry name" value="COV1-like"/>
</dbReference>
<feature type="transmembrane region" description="Helical" evidence="1">
    <location>
        <begin position="61"/>
        <end position="83"/>
    </location>
</feature>
<evidence type="ECO:0000313" key="3">
    <source>
        <dbReference type="Proteomes" id="UP000006794"/>
    </source>
</evidence>
<dbReference type="PANTHER" id="PTHR31876">
    <property type="entry name" value="COV-LIKE PROTEIN 1"/>
    <property type="match status" value="1"/>
</dbReference>
<feature type="transmembrane region" description="Helical" evidence="1">
    <location>
        <begin position="12"/>
        <end position="32"/>
    </location>
</feature>
<dbReference type="PANTHER" id="PTHR31876:SF26">
    <property type="entry name" value="PROTEIN LIKE COV 2"/>
    <property type="match status" value="1"/>
</dbReference>
<name>F8DDR7_HALXS</name>